<evidence type="ECO:0000259" key="1">
    <source>
        <dbReference type="SMART" id="SM00912"/>
    </source>
</evidence>
<dbReference type="Pfam" id="PF05860">
    <property type="entry name" value="TPS"/>
    <property type="match status" value="1"/>
</dbReference>
<feature type="domain" description="Filamentous haemagglutinin FhaB/tRNA nuclease CdiA-like TPS" evidence="1">
    <location>
        <begin position="52"/>
        <end position="163"/>
    </location>
</feature>
<sequence>MGAGKRLLTLTGGWATAMSLTLGGVTVGISGNCLLADYALADIVPDGTLGAEGSVVIPNTTVRGEIADKIEGGATRGANLFHSFQEFNVGELQRVYFANPSGIENILTRVTGGNLSNILGTLGVDGAANLFLLNPNGIVFGSQARLDVAGSFFASTANSLVFGDGVEFSATSPQAPPLLTINITPGLQYGQDDPRTTITNAGNLAAGKDFTLAAGNLDLQGQLDAGRNLTLLAEDTVNITDSVAQPFKAYSGGLLVIQGNQLITIAAKNHVLSGLFAGSDLRLRSHNPITGDTNYTVGGNIIIEQLDGNPGNLISPNDPIILTNGDVSLGNYTGASLHILAGGSVTVGDIEINSTDTGDNAISPSNSNPFLASLANLTLSDEAATSVVIDGSKRPTLDIRAGIDWTLLGGFPGNTDSSNLAPNFGTAATSANIKVGEVSINAPNGLVLLTNQYQANPSLVSDTLTISKLLTGDGTVAKLVNDNSKKFEIDKSKYKFLGNGGSVFIDYRGGIDISDRIDASSASGQAGDITLITNGQLSLDGSFIISKTFGTENGRDIKIETGSLFATDGAQIETSTFGKKAGEKVNSGKITIVADDTVTFEGFKGKSEGQTRDTEDTRTGIVNIIRADAEGNSGTISITTGSLFVKDRAQLQARVGDRQKKGDSFEQSFGDSGGIEIFARDQVFFGTENDPFGGTAVTTVEDGGVGKAGNIRIEARSVLLTNASLQSNTQGIGNAGKVEIIATETVTFEKGPNSILSRVNEEGNGNGGDVLIETGSLFLTNGGAIRSQTEGKGDGGKVTIKARDQVIFDGVGTEDDPLCDAICPSGVFSSVLPGKMDDSIDIEINGGKIDISTNQLILRDRGKISAEAFKNQNSLEVNGGNIDIDTEYLIAFPATLPDGSDILTKAPMGKGGDITIKARSIFGDIEERQAIPGNGTNDIDATGRINGLVNIDTIDNFDEREPNSLPTEPGNDQLYQRCQPGNSTGSRLINTGRGGLPPRPGEISSNSHWEDIRRPSTRGRYRSRTAFVNPPVKPPTTPKRKRIIEAQGIMIDADGNIFLTANPTTVTPDGSWRLSGKCGQR</sequence>
<proteinExistence type="predicted"/>
<reference evidence="3" key="1">
    <citation type="submission" date="2016-10" db="EMBL/GenBank/DDBJ databases">
        <title>Comparative genomics uncovers the prolific and rare metabolic potential of the cyanobacterial genus Moorea.</title>
        <authorList>
            <person name="Leao T."/>
            <person name="Castelao G."/>
            <person name="Korobeynikov A."/>
            <person name="Monroe E.A."/>
            <person name="Podell S."/>
            <person name="Glukhov E."/>
            <person name="Allen E."/>
            <person name="Gerwick W.H."/>
            <person name="Gerwick L."/>
        </authorList>
    </citation>
    <scope>NUCLEOTIDE SEQUENCE [LARGE SCALE GENOMIC DNA]</scope>
    <source>
        <strain evidence="3">PAL-8-15-08-1</strain>
    </source>
</reference>
<dbReference type="SMART" id="SM00912">
    <property type="entry name" value="Haemagg_act"/>
    <property type="match status" value="1"/>
</dbReference>
<dbReference type="EMBL" id="CP017599">
    <property type="protein sequence ID" value="AOW99271.1"/>
    <property type="molecule type" value="Genomic_DNA"/>
</dbReference>
<dbReference type="Proteomes" id="UP000177870">
    <property type="component" value="Chromosome"/>
</dbReference>
<accession>A0A1D8TNR7</accession>
<name>A0A1D8TNR7_9CYAN</name>
<organism evidence="2 3">
    <name type="scientific">Moorena producens PAL-8-15-08-1</name>
    <dbReference type="NCBI Taxonomy" id="1458985"/>
    <lineage>
        <taxon>Bacteria</taxon>
        <taxon>Bacillati</taxon>
        <taxon>Cyanobacteriota</taxon>
        <taxon>Cyanophyceae</taxon>
        <taxon>Coleofasciculales</taxon>
        <taxon>Coleofasciculaceae</taxon>
        <taxon>Moorena</taxon>
    </lineage>
</organism>
<dbReference type="InterPro" id="IPR008638">
    <property type="entry name" value="FhaB/CdiA-like_TPS"/>
</dbReference>
<gene>
    <name evidence="2" type="ORF">BJP34_07200</name>
</gene>
<dbReference type="KEGG" id="mpro:BJP34_07200"/>
<dbReference type="RefSeq" id="WP_070391758.1">
    <property type="nucleotide sequence ID" value="NZ_CP017599.1"/>
</dbReference>
<dbReference type="NCBIfam" id="TIGR01901">
    <property type="entry name" value="adhes_NPXG"/>
    <property type="match status" value="1"/>
</dbReference>
<dbReference type="STRING" id="1458985.BJP34_07200"/>
<evidence type="ECO:0000313" key="3">
    <source>
        <dbReference type="Proteomes" id="UP000177870"/>
    </source>
</evidence>
<protein>
    <recommendedName>
        <fullName evidence="1">Filamentous haemagglutinin FhaB/tRNA nuclease CdiA-like TPS domain-containing protein</fullName>
    </recommendedName>
</protein>
<dbReference type="SUPFAM" id="SSF51126">
    <property type="entry name" value="Pectin lyase-like"/>
    <property type="match status" value="2"/>
</dbReference>
<dbReference type="InterPro" id="IPR012334">
    <property type="entry name" value="Pectin_lyas_fold"/>
</dbReference>
<dbReference type="OrthoDB" id="436571at2"/>
<evidence type="ECO:0000313" key="2">
    <source>
        <dbReference type="EMBL" id="AOW99271.1"/>
    </source>
</evidence>
<dbReference type="Gene3D" id="2.160.20.10">
    <property type="entry name" value="Single-stranded right-handed beta-helix, Pectin lyase-like"/>
    <property type="match status" value="2"/>
</dbReference>
<dbReference type="InterPro" id="IPR011050">
    <property type="entry name" value="Pectin_lyase_fold/virulence"/>
</dbReference>
<dbReference type="AlphaFoldDB" id="A0A1D8TNR7"/>